<dbReference type="InterPro" id="IPR006143">
    <property type="entry name" value="RND_pump_MFP"/>
</dbReference>
<keyword evidence="3" id="KW-0175">Coiled coil</keyword>
<dbReference type="RefSeq" id="WP_373655672.1">
    <property type="nucleotide sequence ID" value="NZ_JBGUAW010000005.1"/>
</dbReference>
<dbReference type="Gene3D" id="1.10.287.470">
    <property type="entry name" value="Helix hairpin bin"/>
    <property type="match status" value="1"/>
</dbReference>
<dbReference type="PROSITE" id="PS51257">
    <property type="entry name" value="PROKAR_LIPOPROTEIN"/>
    <property type="match status" value="1"/>
</dbReference>
<dbReference type="EMBL" id="JBGUAW010000005">
    <property type="protein sequence ID" value="MFA9460888.1"/>
    <property type="molecule type" value="Genomic_DNA"/>
</dbReference>
<dbReference type="InterPro" id="IPR058626">
    <property type="entry name" value="MdtA-like_b-barrel"/>
</dbReference>
<evidence type="ECO:0000259" key="7">
    <source>
        <dbReference type="Pfam" id="PF25944"/>
    </source>
</evidence>
<evidence type="ECO:0000259" key="8">
    <source>
        <dbReference type="Pfam" id="PF25967"/>
    </source>
</evidence>
<dbReference type="SUPFAM" id="SSF111369">
    <property type="entry name" value="HlyD-like secretion proteins"/>
    <property type="match status" value="1"/>
</dbReference>
<dbReference type="InterPro" id="IPR058624">
    <property type="entry name" value="MdtA-like_HH"/>
</dbReference>
<dbReference type="Gene3D" id="2.40.50.100">
    <property type="match status" value="1"/>
</dbReference>
<sequence length="393" mass="42975">MRTIRPNSLLKTALLLAVVLATAGCGSGEAQPKPGERPPPQVGVVELQPRPVERITKLPGRTSPYRVAQVRPQVTGILQKRQFQAGAQVEAGQTLYRIDSKRYRAAVERAKADLAEARASLDTARKQVARFEKLVEKNAVSRQEYDDVRAAYQEQKARVQSAEAALKTARIDLAYTTVDAPITGRVSQSYITEGALVTANQSSALARITQLDPIYVDIQRPATEVLRLKRALQRGELEETNSGKARVRLRLDDGTTYEHAGKLAFSGVTVDQGTGTVTLRAVLPNPDHHLMPGMFVRARLRLGTDHKALLVPQQGVTRNRRGEATALVVNGKDRVAQRKLEVREARGSFWVVEKGLKAGDRVIVSGLQKVKPGARVKPVVAEIPNKPEGAEHG</sequence>
<evidence type="ECO:0000256" key="3">
    <source>
        <dbReference type="SAM" id="Coils"/>
    </source>
</evidence>
<feature type="domain" description="Multidrug resistance protein MdtA-like alpha-helical hairpin" evidence="5">
    <location>
        <begin position="108"/>
        <end position="176"/>
    </location>
</feature>
<dbReference type="NCBIfam" id="TIGR01730">
    <property type="entry name" value="RND_mfp"/>
    <property type="match status" value="1"/>
</dbReference>
<evidence type="ECO:0000256" key="1">
    <source>
        <dbReference type="ARBA" id="ARBA00004519"/>
    </source>
</evidence>
<feature type="coiled-coil region" evidence="3">
    <location>
        <begin position="100"/>
        <end position="172"/>
    </location>
</feature>
<dbReference type="PANTHER" id="PTHR30158">
    <property type="entry name" value="ACRA/E-RELATED COMPONENT OF DRUG EFFLUX TRANSPORTER"/>
    <property type="match status" value="1"/>
</dbReference>
<gene>
    <name evidence="9" type="ORF">ACERLL_08630</name>
</gene>
<feature type="domain" description="Multidrug resistance protein MdtA-like barrel-sandwich hybrid" evidence="6">
    <location>
        <begin position="66"/>
        <end position="207"/>
    </location>
</feature>
<evidence type="ECO:0000259" key="5">
    <source>
        <dbReference type="Pfam" id="PF25876"/>
    </source>
</evidence>
<accession>A0ABV4TU83</accession>
<dbReference type="InterPro" id="IPR058625">
    <property type="entry name" value="MdtA-like_BSH"/>
</dbReference>
<feature type="domain" description="Multidrug resistance protein MdtA-like C-terminal permuted SH3" evidence="8">
    <location>
        <begin position="308"/>
        <end position="369"/>
    </location>
</feature>
<reference evidence="9 10" key="1">
    <citation type="submission" date="2024-08" db="EMBL/GenBank/DDBJ databases">
        <title>Whole-genome sequencing of halo(alkali)philic microorganisms from hypersaline lakes.</title>
        <authorList>
            <person name="Sorokin D.Y."/>
            <person name="Merkel A.Y."/>
            <person name="Messina E."/>
            <person name="Yakimov M."/>
        </authorList>
    </citation>
    <scope>NUCLEOTIDE SEQUENCE [LARGE SCALE GENOMIC DNA]</scope>
    <source>
        <strain evidence="9 10">Cl-TMA</strain>
    </source>
</reference>
<name>A0ABV4TU83_9GAMM</name>
<dbReference type="Pfam" id="PF25917">
    <property type="entry name" value="BSH_RND"/>
    <property type="match status" value="1"/>
</dbReference>
<keyword evidence="4" id="KW-0732">Signal</keyword>
<dbReference type="PANTHER" id="PTHR30158:SF3">
    <property type="entry name" value="MULTIDRUG EFFLUX PUMP SUBUNIT ACRA-RELATED"/>
    <property type="match status" value="1"/>
</dbReference>
<evidence type="ECO:0000256" key="2">
    <source>
        <dbReference type="ARBA" id="ARBA00009477"/>
    </source>
</evidence>
<feature type="chain" id="PRO_5045218293" evidence="4">
    <location>
        <begin position="24"/>
        <end position="393"/>
    </location>
</feature>
<keyword evidence="10" id="KW-1185">Reference proteome</keyword>
<evidence type="ECO:0000313" key="10">
    <source>
        <dbReference type="Proteomes" id="UP001575181"/>
    </source>
</evidence>
<dbReference type="Proteomes" id="UP001575181">
    <property type="component" value="Unassembled WGS sequence"/>
</dbReference>
<dbReference type="Pfam" id="PF25944">
    <property type="entry name" value="Beta-barrel_RND"/>
    <property type="match status" value="1"/>
</dbReference>
<feature type="signal peptide" evidence="4">
    <location>
        <begin position="1"/>
        <end position="23"/>
    </location>
</feature>
<dbReference type="InterPro" id="IPR058627">
    <property type="entry name" value="MdtA-like_C"/>
</dbReference>
<evidence type="ECO:0000313" key="9">
    <source>
        <dbReference type="EMBL" id="MFA9460888.1"/>
    </source>
</evidence>
<protein>
    <submittedName>
        <fullName evidence="9">Efflux RND transporter periplasmic adaptor subunit</fullName>
    </submittedName>
</protein>
<organism evidence="9 10">
    <name type="scientific">Thiohalorhabdus methylotrophus</name>
    <dbReference type="NCBI Taxonomy" id="3242694"/>
    <lineage>
        <taxon>Bacteria</taxon>
        <taxon>Pseudomonadati</taxon>
        <taxon>Pseudomonadota</taxon>
        <taxon>Gammaproteobacteria</taxon>
        <taxon>Thiohalorhabdales</taxon>
        <taxon>Thiohalorhabdaceae</taxon>
        <taxon>Thiohalorhabdus</taxon>
    </lineage>
</organism>
<comment type="subcellular location">
    <subcellularLocation>
        <location evidence="1">Cell inner membrane</location>
        <topology evidence="1">Lipid-anchor</topology>
    </subcellularLocation>
</comment>
<feature type="domain" description="Multidrug resistance protein MdtA-like beta-barrel" evidence="7">
    <location>
        <begin position="213"/>
        <end position="303"/>
    </location>
</feature>
<comment type="similarity">
    <text evidence="2">Belongs to the membrane fusion protein (MFP) (TC 8.A.1) family.</text>
</comment>
<dbReference type="Pfam" id="PF25967">
    <property type="entry name" value="RND-MFP_C"/>
    <property type="match status" value="1"/>
</dbReference>
<dbReference type="Gene3D" id="2.40.30.170">
    <property type="match status" value="1"/>
</dbReference>
<proteinExistence type="inferred from homology"/>
<evidence type="ECO:0000256" key="4">
    <source>
        <dbReference type="SAM" id="SignalP"/>
    </source>
</evidence>
<dbReference type="Pfam" id="PF25876">
    <property type="entry name" value="HH_MFP_RND"/>
    <property type="match status" value="1"/>
</dbReference>
<dbReference type="Gene3D" id="2.40.420.20">
    <property type="match status" value="1"/>
</dbReference>
<evidence type="ECO:0000259" key="6">
    <source>
        <dbReference type="Pfam" id="PF25917"/>
    </source>
</evidence>
<comment type="caution">
    <text evidence="9">The sequence shown here is derived from an EMBL/GenBank/DDBJ whole genome shotgun (WGS) entry which is preliminary data.</text>
</comment>